<keyword evidence="3" id="KW-1185">Reference proteome</keyword>
<proteinExistence type="predicted"/>
<accession>A0A915U2H1</accession>
<evidence type="ECO:0008006" key="4">
    <source>
        <dbReference type="Google" id="ProtNLM"/>
    </source>
</evidence>
<evidence type="ECO:0000313" key="2">
    <source>
        <dbReference type="EMBL" id="BCO09999.1"/>
    </source>
</evidence>
<dbReference type="AlphaFoldDB" id="A0A915U2H1"/>
<dbReference type="RefSeq" id="WP_267926741.1">
    <property type="nucleotide sequence ID" value="NZ_AP024233.1"/>
</dbReference>
<dbReference type="InterPro" id="IPR011990">
    <property type="entry name" value="TPR-like_helical_dom_sf"/>
</dbReference>
<feature type="compositionally biased region" description="Polar residues" evidence="1">
    <location>
        <begin position="1"/>
        <end position="10"/>
    </location>
</feature>
<dbReference type="SUPFAM" id="SSF48452">
    <property type="entry name" value="TPR-like"/>
    <property type="match status" value="1"/>
</dbReference>
<dbReference type="Pfam" id="PF13424">
    <property type="entry name" value="TPR_12"/>
    <property type="match status" value="2"/>
</dbReference>
<evidence type="ECO:0000256" key="1">
    <source>
        <dbReference type="SAM" id="MobiDB-lite"/>
    </source>
</evidence>
<dbReference type="InterPro" id="IPR019734">
    <property type="entry name" value="TPR_rpt"/>
</dbReference>
<reference evidence="2" key="1">
    <citation type="submission" date="2020-12" db="EMBL/GenBank/DDBJ databases">
        <title>Desulfobium dissulfuricans gen. nov., sp. nov., a novel mesophilic, sulfate-reducing bacterium isolated from a deep-sea hydrothermal vent.</title>
        <authorList>
            <person name="Hashimoto Y."/>
            <person name="Tame A."/>
            <person name="Sawayama S."/>
            <person name="Miyazaki J."/>
            <person name="Takai K."/>
            <person name="Nakagawa S."/>
        </authorList>
    </citation>
    <scope>NUCLEOTIDE SEQUENCE</scope>
    <source>
        <strain evidence="2">GF1</strain>
    </source>
</reference>
<name>A0A915U2H1_9BACT</name>
<dbReference type="EMBL" id="AP024233">
    <property type="protein sequence ID" value="BCO09999.1"/>
    <property type="molecule type" value="Genomic_DNA"/>
</dbReference>
<dbReference type="Gene3D" id="1.25.40.10">
    <property type="entry name" value="Tetratricopeptide repeat domain"/>
    <property type="match status" value="1"/>
</dbReference>
<dbReference type="KEGG" id="ddu:GF1_23750"/>
<sequence>MVSEQIQPLNSLGPVDGKPAGQEEEIIKDPAKRDYKEGRDFLKNGELAQAAICFHNALKGFEEQNDELGIANASDRLGDVCLEKEEYQMAIDHYLRSYAICEKKEDSFSILALNKKLAVCYRRTGQLDKALEVLFDILDHYKMVRNPQGTVQILEVLAEVFMEKGDNSAAADAYRTAASIHANFKHKRLAKEFEERAAQVEQGQG</sequence>
<dbReference type="Proteomes" id="UP001063350">
    <property type="component" value="Chromosome"/>
</dbReference>
<protein>
    <recommendedName>
        <fullName evidence="4">Tetratricopeptide repeat protein</fullName>
    </recommendedName>
</protein>
<evidence type="ECO:0000313" key="3">
    <source>
        <dbReference type="Proteomes" id="UP001063350"/>
    </source>
</evidence>
<gene>
    <name evidence="2" type="ORF">GF1_23750</name>
</gene>
<dbReference type="SMART" id="SM00028">
    <property type="entry name" value="TPR"/>
    <property type="match status" value="3"/>
</dbReference>
<feature type="region of interest" description="Disordered" evidence="1">
    <location>
        <begin position="1"/>
        <end position="26"/>
    </location>
</feature>
<organism evidence="2 3">
    <name type="scientific">Desulfolithobacter dissulfuricans</name>
    <dbReference type="NCBI Taxonomy" id="2795293"/>
    <lineage>
        <taxon>Bacteria</taxon>
        <taxon>Pseudomonadati</taxon>
        <taxon>Thermodesulfobacteriota</taxon>
        <taxon>Desulfobulbia</taxon>
        <taxon>Desulfobulbales</taxon>
        <taxon>Desulfobulbaceae</taxon>
        <taxon>Desulfolithobacter</taxon>
    </lineage>
</organism>